<reference evidence="19" key="1">
    <citation type="submission" date="2025-08" db="UniProtKB">
        <authorList>
            <consortium name="Ensembl"/>
        </authorList>
    </citation>
    <scope>IDENTIFICATION</scope>
</reference>
<evidence type="ECO:0000256" key="12">
    <source>
        <dbReference type="ARBA" id="ARBA00023067"/>
    </source>
</evidence>
<keyword evidence="9" id="KW-0597">Phosphoprotein</keyword>
<organism evidence="19 20">
    <name type="scientific">Cebus imitator</name>
    <name type="common">Panamanian white-faced capuchin</name>
    <name type="synonym">Cebus capucinus imitator</name>
    <dbReference type="NCBI Taxonomy" id="2715852"/>
    <lineage>
        <taxon>Eukaryota</taxon>
        <taxon>Metazoa</taxon>
        <taxon>Chordata</taxon>
        <taxon>Craniata</taxon>
        <taxon>Vertebrata</taxon>
        <taxon>Euteleostomi</taxon>
        <taxon>Mammalia</taxon>
        <taxon>Eutheria</taxon>
        <taxon>Euarchontoglires</taxon>
        <taxon>Primates</taxon>
        <taxon>Haplorrhini</taxon>
        <taxon>Platyrrhini</taxon>
        <taxon>Cebidae</taxon>
        <taxon>Cebinae</taxon>
        <taxon>Cebus</taxon>
    </lineage>
</organism>
<dbReference type="GO" id="GO:0007286">
    <property type="term" value="P:spermatid development"/>
    <property type="evidence" value="ECO:0007669"/>
    <property type="project" value="InterPro"/>
</dbReference>
<keyword evidence="7" id="KW-0158">Chromosome</keyword>
<dbReference type="GO" id="GO:0006997">
    <property type="term" value="P:nucleus organization"/>
    <property type="evidence" value="ECO:0007669"/>
    <property type="project" value="TreeGrafter"/>
</dbReference>
<evidence type="ECO:0000256" key="5">
    <source>
        <dbReference type="ARBA" id="ARBA00011430"/>
    </source>
</evidence>
<feature type="compositionally biased region" description="Polar residues" evidence="18">
    <location>
        <begin position="21"/>
        <end position="34"/>
    </location>
</feature>
<comment type="subcellular location">
    <subcellularLocation>
        <location evidence="3">Chromosome</location>
    </subcellularLocation>
    <subcellularLocation>
        <location evidence="2">Nucleus</location>
    </subcellularLocation>
</comment>
<dbReference type="GO" id="GO:0005634">
    <property type="term" value="C:nucleus"/>
    <property type="evidence" value="ECO:0007669"/>
    <property type="project" value="UniProtKB-SubCell"/>
</dbReference>
<dbReference type="Proteomes" id="UP000233040">
    <property type="component" value="Unassembled WGS sequence"/>
</dbReference>
<evidence type="ECO:0000256" key="4">
    <source>
        <dbReference type="ARBA" id="ARBA00008365"/>
    </source>
</evidence>
<dbReference type="AlphaFoldDB" id="A0A2K5QHI8"/>
<sequence length="131" mass="15778">MVRCRLRSPSERPHEEYRQLVNGQEQGRNAQEEQGLSPEGVEAYGRSHRVCYRYRRRRCSRRRLYRIHRRRRRSCRRRRRRCCRYRRRYRRESLGAPLNQIFLSPKVADPGGGEDAEGTKLPGPLAPSWKL</sequence>
<evidence type="ECO:0000256" key="10">
    <source>
        <dbReference type="ARBA" id="ARBA00022782"/>
    </source>
</evidence>
<evidence type="ECO:0000313" key="19">
    <source>
        <dbReference type="Ensembl" id="ENSCCAP00000015356.1"/>
    </source>
</evidence>
<comment type="subunit">
    <text evidence="5">Interacts with TDRP.</text>
</comment>
<comment type="function">
    <text evidence="1">Protamines substitute for histones in the chromatin of sperm during the haploid phase of spermatogenesis. They compact sperm DNA into a highly condensed, stable and inactive complex.</text>
</comment>
<evidence type="ECO:0000256" key="18">
    <source>
        <dbReference type="SAM" id="MobiDB-lite"/>
    </source>
</evidence>
<dbReference type="GeneTree" id="ENSGT00940000163619"/>
<keyword evidence="13" id="KW-0238">DNA-binding</keyword>
<keyword evidence="12" id="KW-0226">DNA condensation</keyword>
<keyword evidence="15" id="KW-0544">Nucleosome core</keyword>
<keyword evidence="8" id="KW-0217">Developmental protein</keyword>
<evidence type="ECO:0000256" key="8">
    <source>
        <dbReference type="ARBA" id="ARBA00022473"/>
    </source>
</evidence>
<feature type="region of interest" description="Disordered" evidence="18">
    <location>
        <begin position="104"/>
        <end position="131"/>
    </location>
</feature>
<keyword evidence="11" id="KW-0744">Spermatogenesis</keyword>
<feature type="compositionally biased region" description="Basic and acidic residues" evidence="18">
    <location>
        <begin position="8"/>
        <end position="18"/>
    </location>
</feature>
<dbReference type="OMA" id="PCAPIPG"/>
<evidence type="ECO:0000256" key="11">
    <source>
        <dbReference type="ARBA" id="ARBA00022871"/>
    </source>
</evidence>
<dbReference type="STRING" id="9516.ENSCCAP00000015356"/>
<dbReference type="GO" id="GO:0030261">
    <property type="term" value="P:chromosome condensation"/>
    <property type="evidence" value="ECO:0007669"/>
    <property type="project" value="UniProtKB-KW"/>
</dbReference>
<feature type="region of interest" description="Disordered" evidence="18">
    <location>
        <begin position="1"/>
        <end position="41"/>
    </location>
</feature>
<evidence type="ECO:0000256" key="2">
    <source>
        <dbReference type="ARBA" id="ARBA00004123"/>
    </source>
</evidence>
<protein>
    <recommendedName>
        <fullName evidence="6">Protamine-2</fullName>
    </recommendedName>
    <alternativeName>
        <fullName evidence="16">Sperm histone P2</fullName>
    </alternativeName>
    <alternativeName>
        <fullName evidence="17">Sperm protamine P2</fullName>
    </alternativeName>
</protein>
<dbReference type="PANTHER" id="PTHR21341:SF2">
    <property type="entry name" value="PROTAMINE-2"/>
    <property type="match status" value="1"/>
</dbReference>
<name>A0A2K5QHI8_CEBIM</name>
<dbReference type="GO" id="GO:0003677">
    <property type="term" value="F:DNA binding"/>
    <property type="evidence" value="ECO:0007669"/>
    <property type="project" value="UniProtKB-KW"/>
</dbReference>
<reference evidence="19" key="2">
    <citation type="submission" date="2025-09" db="UniProtKB">
        <authorList>
            <consortium name="Ensembl"/>
        </authorList>
    </citation>
    <scope>IDENTIFICATION</scope>
</reference>
<dbReference type="GO" id="GO:0000786">
    <property type="term" value="C:nucleosome"/>
    <property type="evidence" value="ECO:0007669"/>
    <property type="project" value="UniProtKB-KW"/>
</dbReference>
<dbReference type="Ensembl" id="ENSCCAT00000032801.1">
    <property type="protein sequence ID" value="ENSCCAP00000015356.1"/>
    <property type="gene ID" value="ENSCCAG00000025470.1"/>
</dbReference>
<evidence type="ECO:0000256" key="9">
    <source>
        <dbReference type="ARBA" id="ARBA00022553"/>
    </source>
</evidence>
<dbReference type="Pfam" id="PF00841">
    <property type="entry name" value="Protamine_P2"/>
    <property type="match status" value="1"/>
</dbReference>
<evidence type="ECO:0000256" key="17">
    <source>
        <dbReference type="ARBA" id="ARBA00032889"/>
    </source>
</evidence>
<dbReference type="PANTHER" id="PTHR21341">
    <property type="entry name" value="PROTAMINE-2"/>
    <property type="match status" value="1"/>
</dbReference>
<proteinExistence type="inferred from homology"/>
<keyword evidence="20" id="KW-1185">Reference proteome</keyword>
<dbReference type="InterPro" id="IPR000492">
    <property type="entry name" value="PRM2"/>
</dbReference>
<evidence type="ECO:0000256" key="6">
    <source>
        <dbReference type="ARBA" id="ARBA00017629"/>
    </source>
</evidence>
<comment type="similarity">
    <text evidence="4">Belongs to the protamine P2 family.</text>
</comment>
<evidence type="ECO:0000256" key="15">
    <source>
        <dbReference type="ARBA" id="ARBA00023269"/>
    </source>
</evidence>
<evidence type="ECO:0000256" key="3">
    <source>
        <dbReference type="ARBA" id="ARBA00004286"/>
    </source>
</evidence>
<accession>A0A2K5QHI8</accession>
<evidence type="ECO:0000256" key="7">
    <source>
        <dbReference type="ARBA" id="ARBA00022454"/>
    </source>
</evidence>
<evidence type="ECO:0000256" key="1">
    <source>
        <dbReference type="ARBA" id="ARBA00003419"/>
    </source>
</evidence>
<keyword evidence="10" id="KW-0221">Differentiation</keyword>
<evidence type="ECO:0000256" key="16">
    <source>
        <dbReference type="ARBA" id="ARBA00031947"/>
    </source>
</evidence>
<keyword evidence="14" id="KW-0539">Nucleus</keyword>
<evidence type="ECO:0000313" key="20">
    <source>
        <dbReference type="Proteomes" id="UP000233040"/>
    </source>
</evidence>
<evidence type="ECO:0000256" key="14">
    <source>
        <dbReference type="ARBA" id="ARBA00023242"/>
    </source>
</evidence>
<evidence type="ECO:0000256" key="13">
    <source>
        <dbReference type="ARBA" id="ARBA00023125"/>
    </source>
</evidence>